<evidence type="ECO:0000313" key="4">
    <source>
        <dbReference type="Proteomes" id="UP001549749"/>
    </source>
</evidence>
<proteinExistence type="predicted"/>
<dbReference type="InterPro" id="IPR001296">
    <property type="entry name" value="Glyco_trans_1"/>
</dbReference>
<dbReference type="Proteomes" id="UP001549749">
    <property type="component" value="Unassembled WGS sequence"/>
</dbReference>
<feature type="domain" description="Glycosyltransferase subfamily 4-like N-terminal" evidence="2">
    <location>
        <begin position="22"/>
        <end position="123"/>
    </location>
</feature>
<reference evidence="3 4" key="1">
    <citation type="submission" date="2024-06" db="EMBL/GenBank/DDBJ databases">
        <title>Chitinophaga defluvii sp. nov., isolated from municipal sewage.</title>
        <authorList>
            <person name="Zhang L."/>
        </authorList>
    </citation>
    <scope>NUCLEOTIDE SEQUENCE [LARGE SCALE GENOMIC DNA]</scope>
    <source>
        <strain evidence="3 4">H8</strain>
    </source>
</reference>
<dbReference type="RefSeq" id="WP_354659269.1">
    <property type="nucleotide sequence ID" value="NZ_JBEXAC010000001.1"/>
</dbReference>
<evidence type="ECO:0000259" key="2">
    <source>
        <dbReference type="Pfam" id="PF13439"/>
    </source>
</evidence>
<protein>
    <submittedName>
        <fullName evidence="3">Glycosyltransferase family 4 protein</fullName>
    </submittedName>
</protein>
<comment type="caution">
    <text evidence="3">The sequence shown here is derived from an EMBL/GenBank/DDBJ whole genome shotgun (WGS) entry which is preliminary data.</text>
</comment>
<dbReference type="InterPro" id="IPR028098">
    <property type="entry name" value="Glyco_trans_4-like_N"/>
</dbReference>
<gene>
    <name evidence="3" type="ORF">ABR189_04580</name>
</gene>
<keyword evidence="4" id="KW-1185">Reference proteome</keyword>
<dbReference type="SUPFAM" id="SSF53756">
    <property type="entry name" value="UDP-Glycosyltransferase/glycogen phosphorylase"/>
    <property type="match status" value="1"/>
</dbReference>
<dbReference type="Gene3D" id="3.40.50.2000">
    <property type="entry name" value="Glycogen Phosphorylase B"/>
    <property type="match status" value="2"/>
</dbReference>
<sequence>MRIAILSPIAWRTPPRHYGPWEQMAFNLAEGLVAQGLSVTLFATADSQTSGTLEAISPKGYAEDDTLDAKVQECLHISHLMEQAGQFDIIHNHFDFLPLTYSRLIKTPMVTTIHGFSSPKIIPVYVRYNDNSYYVSISNADRSPELRYTATVYNGINTGNFSPEMQPEDYLLYFGRIHPHKGTYDAIQIAKSTGHRLVIAGIVQDEHYFREKVAPYLDEQITYIGPVGGTARNTLLGRAKALLHPIYFNEPFGLSVAEAMYCGTPVLAYNRGAMPELIHHQQTGLLVNNLQEAIASVPDLQRIDRHTCHAHALAHFSQEKMVRDYLKVYEVVLG</sequence>
<dbReference type="Pfam" id="PF00534">
    <property type="entry name" value="Glycos_transf_1"/>
    <property type="match status" value="1"/>
</dbReference>
<accession>A0ABV2T0S2</accession>
<name>A0ABV2T0S2_9BACT</name>
<dbReference type="CDD" id="cd03802">
    <property type="entry name" value="GT4_AviGT4-like"/>
    <property type="match status" value="1"/>
</dbReference>
<evidence type="ECO:0000313" key="3">
    <source>
        <dbReference type="EMBL" id="MET6996627.1"/>
    </source>
</evidence>
<organism evidence="3 4">
    <name type="scientific">Chitinophaga defluvii</name>
    <dbReference type="NCBI Taxonomy" id="3163343"/>
    <lineage>
        <taxon>Bacteria</taxon>
        <taxon>Pseudomonadati</taxon>
        <taxon>Bacteroidota</taxon>
        <taxon>Chitinophagia</taxon>
        <taxon>Chitinophagales</taxon>
        <taxon>Chitinophagaceae</taxon>
        <taxon>Chitinophaga</taxon>
    </lineage>
</organism>
<dbReference type="PANTHER" id="PTHR12526:SF595">
    <property type="entry name" value="BLL5217 PROTEIN"/>
    <property type="match status" value="1"/>
</dbReference>
<dbReference type="EMBL" id="JBEXAC010000001">
    <property type="protein sequence ID" value="MET6996627.1"/>
    <property type="molecule type" value="Genomic_DNA"/>
</dbReference>
<evidence type="ECO:0000259" key="1">
    <source>
        <dbReference type="Pfam" id="PF00534"/>
    </source>
</evidence>
<dbReference type="PANTHER" id="PTHR12526">
    <property type="entry name" value="GLYCOSYLTRANSFERASE"/>
    <property type="match status" value="1"/>
</dbReference>
<feature type="domain" description="Glycosyl transferase family 1" evidence="1">
    <location>
        <begin position="167"/>
        <end position="291"/>
    </location>
</feature>
<dbReference type="Pfam" id="PF13439">
    <property type="entry name" value="Glyco_transf_4"/>
    <property type="match status" value="1"/>
</dbReference>